<sequence>MTDDPRTTAIDLCRQINRSAAIKYAEQGVPAEQIATAAIYSAFDIAEGVTGNGANAIEFLRTHLDQMEARIMETM</sequence>
<reference evidence="1 2" key="1">
    <citation type="submission" date="2021-07" db="EMBL/GenBank/DDBJ databases">
        <title>Stakelama flava sp. nov., a novel endophytic bacterium isolated from branch of Kandelia candel.</title>
        <authorList>
            <person name="Tuo L."/>
        </authorList>
    </citation>
    <scope>NUCLEOTIDE SEQUENCE [LARGE SCALE GENOMIC DNA]</scope>
    <source>
        <strain evidence="1 2">CBK3Z-3</strain>
    </source>
</reference>
<dbReference type="EMBL" id="JAHWZX010000003">
    <property type="protein sequence ID" value="MBW4330042.1"/>
    <property type="molecule type" value="Genomic_DNA"/>
</dbReference>
<evidence type="ECO:0000313" key="2">
    <source>
        <dbReference type="Proteomes" id="UP001197214"/>
    </source>
</evidence>
<dbReference type="RefSeq" id="WP_219237160.1">
    <property type="nucleotide sequence ID" value="NZ_JAHWZX010000003.1"/>
</dbReference>
<protein>
    <submittedName>
        <fullName evidence="1">Uncharacterized protein</fullName>
    </submittedName>
</protein>
<accession>A0ABS6XIN9</accession>
<comment type="caution">
    <text evidence="1">The sequence shown here is derived from an EMBL/GenBank/DDBJ whole genome shotgun (WGS) entry which is preliminary data.</text>
</comment>
<organism evidence="1 2">
    <name type="scientific">Stakelama flava</name>
    <dbReference type="NCBI Taxonomy" id="2860338"/>
    <lineage>
        <taxon>Bacteria</taxon>
        <taxon>Pseudomonadati</taxon>
        <taxon>Pseudomonadota</taxon>
        <taxon>Alphaproteobacteria</taxon>
        <taxon>Sphingomonadales</taxon>
        <taxon>Sphingomonadaceae</taxon>
        <taxon>Stakelama</taxon>
    </lineage>
</organism>
<keyword evidence="2" id="KW-1185">Reference proteome</keyword>
<dbReference type="Proteomes" id="UP001197214">
    <property type="component" value="Unassembled WGS sequence"/>
</dbReference>
<name>A0ABS6XIN9_9SPHN</name>
<evidence type="ECO:0000313" key="1">
    <source>
        <dbReference type="EMBL" id="MBW4330042.1"/>
    </source>
</evidence>
<proteinExistence type="predicted"/>
<gene>
    <name evidence="1" type="ORF">KY084_04035</name>
</gene>